<keyword evidence="1" id="KW-0472">Membrane</keyword>
<sequence>MTDLADRYGTRTRPPWLWWVVAGIGIALGVAWAGWIALQPRPVTTEVFSYDVVSDSQIDLVLEVIREEPVAVTCSVYAQAQDHSIVGEKTITIPAPQKDRELHDVSLTTTERAVTGVVRSCEVAD</sequence>
<gene>
    <name evidence="2" type="ORF">GCM10009710_18790</name>
</gene>
<evidence type="ECO:0000313" key="3">
    <source>
        <dbReference type="Proteomes" id="UP001501057"/>
    </source>
</evidence>
<accession>A0ABN2JVV1</accession>
<dbReference type="Proteomes" id="UP001501057">
    <property type="component" value="Unassembled WGS sequence"/>
</dbReference>
<keyword evidence="3" id="KW-1185">Reference proteome</keyword>
<organism evidence="2 3">
    <name type="scientific">Aeromicrobium alkaliterrae</name>
    <dbReference type="NCBI Taxonomy" id="302168"/>
    <lineage>
        <taxon>Bacteria</taxon>
        <taxon>Bacillati</taxon>
        <taxon>Actinomycetota</taxon>
        <taxon>Actinomycetes</taxon>
        <taxon>Propionibacteriales</taxon>
        <taxon>Nocardioidaceae</taxon>
        <taxon>Aeromicrobium</taxon>
    </lineage>
</organism>
<dbReference type="Pfam" id="PF14155">
    <property type="entry name" value="DUF4307"/>
    <property type="match status" value="1"/>
</dbReference>
<keyword evidence="1" id="KW-0812">Transmembrane</keyword>
<evidence type="ECO:0000256" key="1">
    <source>
        <dbReference type="SAM" id="Phobius"/>
    </source>
</evidence>
<protein>
    <recommendedName>
        <fullName evidence="4">DUF4307 domain-containing protein</fullName>
    </recommendedName>
</protein>
<dbReference type="EMBL" id="BAAAME010000004">
    <property type="protein sequence ID" value="GAA1738716.1"/>
    <property type="molecule type" value="Genomic_DNA"/>
</dbReference>
<evidence type="ECO:0008006" key="4">
    <source>
        <dbReference type="Google" id="ProtNLM"/>
    </source>
</evidence>
<comment type="caution">
    <text evidence="2">The sequence shown here is derived from an EMBL/GenBank/DDBJ whole genome shotgun (WGS) entry which is preliminary data.</text>
</comment>
<dbReference type="RefSeq" id="WP_344200493.1">
    <property type="nucleotide sequence ID" value="NZ_BAAAME010000004.1"/>
</dbReference>
<name>A0ABN2JVV1_9ACTN</name>
<reference evidence="2 3" key="1">
    <citation type="journal article" date="2019" name="Int. J. Syst. Evol. Microbiol.">
        <title>The Global Catalogue of Microorganisms (GCM) 10K type strain sequencing project: providing services to taxonomists for standard genome sequencing and annotation.</title>
        <authorList>
            <consortium name="The Broad Institute Genomics Platform"/>
            <consortium name="The Broad Institute Genome Sequencing Center for Infectious Disease"/>
            <person name="Wu L."/>
            <person name="Ma J."/>
        </authorList>
    </citation>
    <scope>NUCLEOTIDE SEQUENCE [LARGE SCALE GENOMIC DNA]</scope>
    <source>
        <strain evidence="2 3">JCM 13518</strain>
    </source>
</reference>
<keyword evidence="1" id="KW-1133">Transmembrane helix</keyword>
<dbReference type="InterPro" id="IPR025443">
    <property type="entry name" value="DUF4307"/>
</dbReference>
<proteinExistence type="predicted"/>
<evidence type="ECO:0000313" key="2">
    <source>
        <dbReference type="EMBL" id="GAA1738716.1"/>
    </source>
</evidence>
<feature type="transmembrane region" description="Helical" evidence="1">
    <location>
        <begin position="16"/>
        <end position="38"/>
    </location>
</feature>